<dbReference type="PIRSF" id="PIRSF030561">
    <property type="entry name" value="UCP030561"/>
    <property type="match status" value="1"/>
</dbReference>
<comment type="caution">
    <text evidence="2">The sequence shown here is derived from an EMBL/GenBank/DDBJ whole genome shotgun (WGS) entry which is preliminary data.</text>
</comment>
<evidence type="ECO:0000259" key="1">
    <source>
        <dbReference type="Pfam" id="PF12680"/>
    </source>
</evidence>
<dbReference type="Pfam" id="PF12680">
    <property type="entry name" value="SnoaL_2"/>
    <property type="match status" value="1"/>
</dbReference>
<evidence type="ECO:0000313" key="2">
    <source>
        <dbReference type="EMBL" id="MFC3147212.1"/>
    </source>
</evidence>
<organism evidence="2 3">
    <name type="scientific">Piscinibacterium candidicorallinum</name>
    <dbReference type="NCBI Taxonomy" id="1793872"/>
    <lineage>
        <taxon>Bacteria</taxon>
        <taxon>Pseudomonadati</taxon>
        <taxon>Pseudomonadota</taxon>
        <taxon>Betaproteobacteria</taxon>
        <taxon>Burkholderiales</taxon>
        <taxon>Piscinibacterium</taxon>
    </lineage>
</organism>
<reference evidence="3" key="1">
    <citation type="journal article" date="2019" name="Int. J. Syst. Evol. Microbiol.">
        <title>The Global Catalogue of Microorganisms (GCM) 10K type strain sequencing project: providing services to taxonomists for standard genome sequencing and annotation.</title>
        <authorList>
            <consortium name="The Broad Institute Genomics Platform"/>
            <consortium name="The Broad Institute Genome Sequencing Center for Infectious Disease"/>
            <person name="Wu L."/>
            <person name="Ma J."/>
        </authorList>
    </citation>
    <scope>NUCLEOTIDE SEQUENCE [LARGE SCALE GENOMIC DNA]</scope>
    <source>
        <strain evidence="3">KCTC 52168</strain>
    </source>
</reference>
<proteinExistence type="predicted"/>
<gene>
    <name evidence="2" type="ORF">ACFOEN_06105</name>
</gene>
<sequence length="118" mass="13389">MPLTTDLPSERPVQAQLDAYNAHDVQAFVACYTEDVQIFRLPGTEPVMTGRAAMAEHYSKHRFNIPTLHAELVNRMVMGNKVIDHERIHGVREAPYEAAAIYEVQGNLIKTVWFLNPD</sequence>
<keyword evidence="3" id="KW-1185">Reference proteome</keyword>
<dbReference type="SUPFAM" id="SSF54427">
    <property type="entry name" value="NTF2-like"/>
    <property type="match status" value="1"/>
</dbReference>
<dbReference type="InterPro" id="IPR037401">
    <property type="entry name" value="SnoaL-like"/>
</dbReference>
<accession>A0ABV7H0U4</accession>
<feature type="domain" description="SnoaL-like" evidence="1">
    <location>
        <begin position="13"/>
        <end position="110"/>
    </location>
</feature>
<evidence type="ECO:0000313" key="3">
    <source>
        <dbReference type="Proteomes" id="UP001595556"/>
    </source>
</evidence>
<dbReference type="InterPro" id="IPR008317">
    <property type="entry name" value="UCP030561"/>
</dbReference>
<protein>
    <submittedName>
        <fullName evidence="2">Nuclear transport factor 2 family protein</fullName>
    </submittedName>
</protein>
<dbReference type="RefSeq" id="WP_377302037.1">
    <property type="nucleotide sequence ID" value="NZ_CP180191.1"/>
</dbReference>
<dbReference type="Proteomes" id="UP001595556">
    <property type="component" value="Unassembled WGS sequence"/>
</dbReference>
<dbReference type="Gene3D" id="3.10.450.50">
    <property type="match status" value="1"/>
</dbReference>
<dbReference type="EMBL" id="JBHRTI010000003">
    <property type="protein sequence ID" value="MFC3147212.1"/>
    <property type="molecule type" value="Genomic_DNA"/>
</dbReference>
<dbReference type="InterPro" id="IPR032710">
    <property type="entry name" value="NTF2-like_dom_sf"/>
</dbReference>
<name>A0ABV7H0U4_9BURK</name>